<evidence type="ECO:0000256" key="10">
    <source>
        <dbReference type="ARBA" id="ARBA00023033"/>
    </source>
</evidence>
<dbReference type="InterPro" id="IPR033885">
    <property type="entry name" value="AlkB/XylM"/>
</dbReference>
<keyword evidence="10" id="KW-0503">Monooxygenase</keyword>
<protein>
    <submittedName>
        <fullName evidence="15">Alkane 1-monooxygenase</fullName>
    </submittedName>
</protein>
<keyword evidence="9" id="KW-0408">Iron</keyword>
<dbReference type="Pfam" id="PF00487">
    <property type="entry name" value="FA_desaturase"/>
    <property type="match status" value="1"/>
</dbReference>
<reference evidence="16" key="1">
    <citation type="journal article" date="2019" name="Int. J. Syst. Evol. Microbiol.">
        <title>The Global Catalogue of Microorganisms (GCM) 10K type strain sequencing project: providing services to taxonomists for standard genome sequencing and annotation.</title>
        <authorList>
            <consortium name="The Broad Institute Genomics Platform"/>
            <consortium name="The Broad Institute Genome Sequencing Center for Infectious Disease"/>
            <person name="Wu L."/>
            <person name="Ma J."/>
        </authorList>
    </citation>
    <scope>NUCLEOTIDE SEQUENCE [LARGE SCALE GENOMIC DNA]</scope>
    <source>
        <strain evidence="16">CCUG 50873</strain>
    </source>
</reference>
<feature type="domain" description="Fatty acid desaturase" evidence="14">
    <location>
        <begin position="137"/>
        <end position="358"/>
    </location>
</feature>
<evidence type="ECO:0000256" key="9">
    <source>
        <dbReference type="ARBA" id="ARBA00023004"/>
    </source>
</evidence>
<dbReference type="RefSeq" id="WP_253646833.1">
    <property type="nucleotide sequence ID" value="NZ_BAAAMO010000002.1"/>
</dbReference>
<evidence type="ECO:0000256" key="6">
    <source>
        <dbReference type="ARBA" id="ARBA00022723"/>
    </source>
</evidence>
<keyword evidence="6" id="KW-0479">Metal-binding</keyword>
<evidence type="ECO:0000256" key="5">
    <source>
        <dbReference type="ARBA" id="ARBA00022692"/>
    </source>
</evidence>
<evidence type="ECO:0000313" key="15">
    <source>
        <dbReference type="EMBL" id="MFD0925198.1"/>
    </source>
</evidence>
<evidence type="ECO:0000256" key="3">
    <source>
        <dbReference type="ARBA" id="ARBA00022475"/>
    </source>
</evidence>
<dbReference type="CDD" id="cd03512">
    <property type="entry name" value="Alkane-hydroxylase"/>
    <property type="match status" value="1"/>
</dbReference>
<evidence type="ECO:0000256" key="8">
    <source>
        <dbReference type="ARBA" id="ARBA00023002"/>
    </source>
</evidence>
<keyword evidence="3" id="KW-1003">Cell membrane</keyword>
<keyword evidence="7 13" id="KW-1133">Transmembrane helix</keyword>
<evidence type="ECO:0000256" key="12">
    <source>
        <dbReference type="SAM" id="MobiDB-lite"/>
    </source>
</evidence>
<evidence type="ECO:0000256" key="11">
    <source>
        <dbReference type="ARBA" id="ARBA00023136"/>
    </source>
</evidence>
<comment type="similarity">
    <text evidence="2">Belongs to the fatty acid desaturase type 1 family. AlkB subfamily.</text>
</comment>
<dbReference type="PANTHER" id="PTHR38674">
    <property type="entry name" value="ALKANE 1-MONOOXYGENASE 1"/>
    <property type="match status" value="1"/>
</dbReference>
<accession>A0ABW3G4Y1</accession>
<dbReference type="EMBL" id="JBHTIL010000001">
    <property type="protein sequence ID" value="MFD0925198.1"/>
    <property type="molecule type" value="Genomic_DNA"/>
</dbReference>
<evidence type="ECO:0000313" key="16">
    <source>
        <dbReference type="Proteomes" id="UP001597068"/>
    </source>
</evidence>
<evidence type="ECO:0000256" key="4">
    <source>
        <dbReference type="ARBA" id="ARBA00022519"/>
    </source>
</evidence>
<feature type="transmembrane region" description="Helical" evidence="13">
    <location>
        <begin position="35"/>
        <end position="55"/>
    </location>
</feature>
<organism evidence="15 16">
    <name type="scientific">Williamsia deligens</name>
    <dbReference type="NCBI Taxonomy" id="321325"/>
    <lineage>
        <taxon>Bacteria</taxon>
        <taxon>Bacillati</taxon>
        <taxon>Actinomycetota</taxon>
        <taxon>Actinomycetes</taxon>
        <taxon>Mycobacteriales</taxon>
        <taxon>Nocardiaceae</taxon>
        <taxon>Williamsia</taxon>
    </lineage>
</organism>
<evidence type="ECO:0000256" key="1">
    <source>
        <dbReference type="ARBA" id="ARBA00004429"/>
    </source>
</evidence>
<comment type="subcellular location">
    <subcellularLocation>
        <location evidence="1">Cell inner membrane</location>
        <topology evidence="1">Multi-pass membrane protein</topology>
    </subcellularLocation>
</comment>
<feature type="transmembrane region" description="Helical" evidence="13">
    <location>
        <begin position="101"/>
        <end position="125"/>
    </location>
</feature>
<dbReference type="Proteomes" id="UP001597068">
    <property type="component" value="Unassembled WGS sequence"/>
</dbReference>
<keyword evidence="5 13" id="KW-0812">Transmembrane</keyword>
<sequence length="404" mass="45081">MRTDHHAVVPAGRRGGRHGSAQADGPRLPQGRRSWLWPIATLVPLSALLPSQLVLHTGLAVFWWTGPMLVFVVVPVLDVLVGDRFVETTDDDLSDLQDVRFYRWCTFLFLPLQLVSLVIACYLWSHGTLTLPDKIGLAVGVGIVGGIGINTAHELGHRYEKLERHLAKIALAQTMYGHFFVEHNRGHHVRVATPGDPASSRMGETLYSFLPRTIIGAVRSALALEATRLARHGRRWWHPTNHVLNAWLMTVVLFGVLVAAFGVSVLPMLLLQACVGIVVLESVNYVEHYGLLRATTPDGRLERCAPEHSWNSDRLVTNIVLFHVQRHSDHHANPRRRYQTLRSCRGAPQLPAGYPTMILLAAVPPLFFRIMDPIVLRHYDGDIRRANVTPGRHGAQLLRAHGGR</sequence>
<evidence type="ECO:0000259" key="14">
    <source>
        <dbReference type="Pfam" id="PF00487"/>
    </source>
</evidence>
<feature type="transmembrane region" description="Helical" evidence="13">
    <location>
        <begin position="61"/>
        <end position="81"/>
    </location>
</feature>
<name>A0ABW3G4Y1_9NOCA</name>
<feature type="region of interest" description="Disordered" evidence="12">
    <location>
        <begin position="1"/>
        <end position="29"/>
    </location>
</feature>
<dbReference type="PANTHER" id="PTHR38674:SF1">
    <property type="entry name" value="ALKANE 1-MONOOXYGENASE 1"/>
    <property type="match status" value="1"/>
</dbReference>
<keyword evidence="11 13" id="KW-0472">Membrane</keyword>
<keyword evidence="16" id="KW-1185">Reference proteome</keyword>
<dbReference type="InterPro" id="IPR005804">
    <property type="entry name" value="FA_desaturase_dom"/>
</dbReference>
<feature type="transmembrane region" description="Helical" evidence="13">
    <location>
        <begin position="137"/>
        <end position="156"/>
    </location>
</feature>
<evidence type="ECO:0000256" key="2">
    <source>
        <dbReference type="ARBA" id="ARBA00010823"/>
    </source>
</evidence>
<evidence type="ECO:0000256" key="13">
    <source>
        <dbReference type="SAM" id="Phobius"/>
    </source>
</evidence>
<evidence type="ECO:0000256" key="7">
    <source>
        <dbReference type="ARBA" id="ARBA00022989"/>
    </source>
</evidence>
<keyword evidence="4" id="KW-0997">Cell inner membrane</keyword>
<proteinExistence type="inferred from homology"/>
<feature type="transmembrane region" description="Helical" evidence="13">
    <location>
        <begin position="244"/>
        <end position="263"/>
    </location>
</feature>
<comment type="caution">
    <text evidence="15">The sequence shown here is derived from an EMBL/GenBank/DDBJ whole genome shotgun (WGS) entry which is preliminary data.</text>
</comment>
<gene>
    <name evidence="15" type="ORF">ACFQ04_05550</name>
</gene>
<keyword evidence="8" id="KW-0560">Oxidoreductase</keyword>